<feature type="transmembrane region" description="Helical" evidence="1">
    <location>
        <begin position="20"/>
        <end position="42"/>
    </location>
</feature>
<keyword evidence="1" id="KW-0472">Membrane</keyword>
<dbReference type="AlphaFoldDB" id="A0A563VM90"/>
<evidence type="ECO:0000256" key="1">
    <source>
        <dbReference type="SAM" id="Phobius"/>
    </source>
</evidence>
<name>A0A563VM90_9CYAN</name>
<keyword evidence="1" id="KW-1133">Transmembrane helix</keyword>
<dbReference type="RefSeq" id="WP_144870401.1">
    <property type="nucleotide sequence ID" value="NZ_LR213899.1"/>
</dbReference>
<dbReference type="Proteomes" id="UP000320055">
    <property type="component" value="Unassembled WGS sequence"/>
</dbReference>
<evidence type="ECO:0000313" key="2">
    <source>
        <dbReference type="EMBL" id="VEP12405.1"/>
    </source>
</evidence>
<keyword evidence="1" id="KW-0812">Transmembrane</keyword>
<keyword evidence="3" id="KW-1185">Reference proteome</keyword>
<evidence type="ECO:0000313" key="3">
    <source>
        <dbReference type="Proteomes" id="UP000320055"/>
    </source>
</evidence>
<dbReference type="OrthoDB" id="510916at2"/>
<protein>
    <submittedName>
        <fullName evidence="2">Uncharacterized protein</fullName>
    </submittedName>
</protein>
<dbReference type="EMBL" id="CAACVJ010000055">
    <property type="protein sequence ID" value="VEP12405.1"/>
    <property type="molecule type" value="Genomic_DNA"/>
</dbReference>
<organism evidence="2 3">
    <name type="scientific">Hyella patelloides LEGE 07179</name>
    <dbReference type="NCBI Taxonomy" id="945734"/>
    <lineage>
        <taxon>Bacteria</taxon>
        <taxon>Bacillati</taxon>
        <taxon>Cyanobacteriota</taxon>
        <taxon>Cyanophyceae</taxon>
        <taxon>Pleurocapsales</taxon>
        <taxon>Hyellaceae</taxon>
        <taxon>Hyella</taxon>
    </lineage>
</organism>
<accession>A0A563VM90</accession>
<proteinExistence type="predicted"/>
<sequence length="232" mass="26108">MRNRRRRKTSTPDQNLDSFLDILTNTVGVLMFISLFVTLIAVEADSIVQTPLVSKTEKTPRFFEIRDNQITYIDDEKVGKDIQDVIGNLPNCNRPDLGSDVNSGQYLTGLNNHNACVNSRASRLINFRTTTDYYNVTMTNASTFSLRYDPIKTKSGETEEQFALPESQFNATLAQLDPQKDYLAFIVRPNSFSGFRAAREQAWAKGFDVGWEPHKLDLPIQFGSGGRAIGVQ</sequence>
<reference evidence="2 3" key="1">
    <citation type="submission" date="2019-01" db="EMBL/GenBank/DDBJ databases">
        <authorList>
            <person name="Brito A."/>
        </authorList>
    </citation>
    <scope>NUCLEOTIDE SEQUENCE [LARGE SCALE GENOMIC DNA]</scope>
    <source>
        <strain evidence="2">1</strain>
    </source>
</reference>
<gene>
    <name evidence="2" type="ORF">H1P_1480003</name>
</gene>